<evidence type="ECO:0000256" key="4">
    <source>
        <dbReference type="ARBA" id="ARBA00023136"/>
    </source>
</evidence>
<keyword evidence="6" id="KW-0808">Transferase</keyword>
<feature type="transmembrane region" description="Helical" evidence="5">
    <location>
        <begin position="30"/>
        <end position="50"/>
    </location>
</feature>
<keyword evidence="6" id="KW-0489">Methyltransferase</keyword>
<comment type="subcellular location">
    <subcellularLocation>
        <location evidence="1">Endomembrane system</location>
        <topology evidence="1">Multi-pass membrane protein</topology>
    </subcellularLocation>
</comment>
<reference evidence="6 7" key="1">
    <citation type="submission" date="2018-07" db="EMBL/GenBank/DDBJ databases">
        <title>Dyella solisilvae sp. nov., isolated from the pine and broad-leaved mixed forest soil.</title>
        <authorList>
            <person name="Gao Z."/>
            <person name="Qiu L."/>
        </authorList>
    </citation>
    <scope>NUCLEOTIDE SEQUENCE [LARGE SCALE GENOMIC DNA]</scope>
    <source>
        <strain evidence="6 7">DHG54</strain>
    </source>
</reference>
<feature type="transmembrane region" description="Helical" evidence="5">
    <location>
        <begin position="162"/>
        <end position="188"/>
    </location>
</feature>
<organism evidence="6 7">
    <name type="scientific">Dyella solisilvae</name>
    <dbReference type="NCBI Taxonomy" id="1920168"/>
    <lineage>
        <taxon>Bacteria</taxon>
        <taxon>Pseudomonadati</taxon>
        <taxon>Pseudomonadota</taxon>
        <taxon>Gammaproteobacteria</taxon>
        <taxon>Lysobacterales</taxon>
        <taxon>Rhodanobacteraceae</taxon>
        <taxon>Dyella</taxon>
    </lineage>
</organism>
<evidence type="ECO:0000256" key="3">
    <source>
        <dbReference type="ARBA" id="ARBA00022989"/>
    </source>
</evidence>
<dbReference type="RefSeq" id="WP_114826746.1">
    <property type="nucleotide sequence ID" value="NZ_QQSY01000007.1"/>
</dbReference>
<evidence type="ECO:0000256" key="5">
    <source>
        <dbReference type="SAM" id="Phobius"/>
    </source>
</evidence>
<dbReference type="GO" id="GO:0012505">
    <property type="term" value="C:endomembrane system"/>
    <property type="evidence" value="ECO:0007669"/>
    <property type="project" value="UniProtKB-SubCell"/>
</dbReference>
<evidence type="ECO:0000256" key="2">
    <source>
        <dbReference type="ARBA" id="ARBA00022692"/>
    </source>
</evidence>
<protein>
    <submittedName>
        <fullName evidence="6">Isoprenylcysteine carboxylmethyltransferase family protein</fullName>
    </submittedName>
</protein>
<gene>
    <name evidence="6" type="ORF">DVT68_18845</name>
</gene>
<dbReference type="Proteomes" id="UP000254711">
    <property type="component" value="Unassembled WGS sequence"/>
</dbReference>
<keyword evidence="2 5" id="KW-0812">Transmembrane</keyword>
<keyword evidence="3 5" id="KW-1133">Transmembrane helix</keyword>
<comment type="caution">
    <text evidence="6">The sequence shown here is derived from an EMBL/GenBank/DDBJ whole genome shotgun (WGS) entry which is preliminary data.</text>
</comment>
<dbReference type="Pfam" id="PF04191">
    <property type="entry name" value="PEMT"/>
    <property type="match status" value="1"/>
</dbReference>
<dbReference type="PANTHER" id="PTHR43847">
    <property type="entry name" value="BLL3993 PROTEIN"/>
    <property type="match status" value="1"/>
</dbReference>
<name>A0A370K399_9GAMM</name>
<feature type="transmembrane region" description="Helical" evidence="5">
    <location>
        <begin position="109"/>
        <end position="129"/>
    </location>
</feature>
<dbReference type="InterPro" id="IPR007318">
    <property type="entry name" value="Phopholipid_MeTrfase"/>
</dbReference>
<dbReference type="EMBL" id="QQSY01000007">
    <property type="protein sequence ID" value="RDI97134.1"/>
    <property type="molecule type" value="Genomic_DNA"/>
</dbReference>
<evidence type="ECO:0000313" key="7">
    <source>
        <dbReference type="Proteomes" id="UP000254711"/>
    </source>
</evidence>
<keyword evidence="4 5" id="KW-0472">Membrane</keyword>
<dbReference type="PANTHER" id="PTHR43847:SF1">
    <property type="entry name" value="BLL3993 PROTEIN"/>
    <property type="match status" value="1"/>
</dbReference>
<accession>A0A370K399</accession>
<dbReference type="GO" id="GO:0032259">
    <property type="term" value="P:methylation"/>
    <property type="evidence" value="ECO:0007669"/>
    <property type="project" value="UniProtKB-KW"/>
</dbReference>
<dbReference type="AlphaFoldDB" id="A0A370K399"/>
<sequence length="221" mass="24696">MIRSLLGLAFTLLLMGAALFVPAGTVGWVRAWIFCLAFIAAMLIAMAVLWRVNPEIFSARSRVQPGTMKLDYVFIAMAFAGFLAIFPVSSLDYRYQLAQTPGWVSWLSYLPFFLGFGGATWAQAVNRYFEPGIRLQDDRGQTVVDTGPYAIVRHPGYISGSVLALSIPLCLGSWWGLLPATIFVVALIPRTLYEEHVLTHGLPGYDPYKGRVRYRWIPGIW</sequence>
<dbReference type="OrthoDB" id="5293276at2"/>
<evidence type="ECO:0000256" key="1">
    <source>
        <dbReference type="ARBA" id="ARBA00004127"/>
    </source>
</evidence>
<dbReference type="Gene3D" id="1.20.120.1630">
    <property type="match status" value="1"/>
</dbReference>
<proteinExistence type="predicted"/>
<feature type="transmembrane region" description="Helical" evidence="5">
    <location>
        <begin position="70"/>
        <end position="89"/>
    </location>
</feature>
<evidence type="ECO:0000313" key="6">
    <source>
        <dbReference type="EMBL" id="RDI97134.1"/>
    </source>
</evidence>
<keyword evidence="7" id="KW-1185">Reference proteome</keyword>
<dbReference type="GO" id="GO:0008168">
    <property type="term" value="F:methyltransferase activity"/>
    <property type="evidence" value="ECO:0007669"/>
    <property type="project" value="UniProtKB-KW"/>
</dbReference>
<dbReference type="InterPro" id="IPR052527">
    <property type="entry name" value="Metal_cation-efflux_comp"/>
</dbReference>